<gene>
    <name evidence="1" type="ORF">GBK04_03995</name>
</gene>
<keyword evidence="2" id="KW-1185">Reference proteome</keyword>
<evidence type="ECO:0008006" key="3">
    <source>
        <dbReference type="Google" id="ProtNLM"/>
    </source>
</evidence>
<evidence type="ECO:0000313" key="2">
    <source>
        <dbReference type="Proteomes" id="UP000479293"/>
    </source>
</evidence>
<dbReference type="PROSITE" id="PS51257">
    <property type="entry name" value="PROKAR_LIPOPROTEIN"/>
    <property type="match status" value="1"/>
</dbReference>
<proteinExistence type="predicted"/>
<dbReference type="RefSeq" id="WP_152757044.1">
    <property type="nucleotide sequence ID" value="NZ_WHLY01000002.1"/>
</dbReference>
<reference evidence="1 2" key="1">
    <citation type="submission" date="2019-10" db="EMBL/GenBank/DDBJ databases">
        <title>Draft Genome Sequence of Cytophagaceae sp. SJW1-29.</title>
        <authorList>
            <person name="Choi A."/>
        </authorList>
    </citation>
    <scope>NUCLEOTIDE SEQUENCE [LARGE SCALE GENOMIC DNA]</scope>
    <source>
        <strain evidence="1 2">SJW1-29</strain>
    </source>
</reference>
<organism evidence="1 2">
    <name type="scientific">Salmonirosea aquatica</name>
    <dbReference type="NCBI Taxonomy" id="2654236"/>
    <lineage>
        <taxon>Bacteria</taxon>
        <taxon>Pseudomonadati</taxon>
        <taxon>Bacteroidota</taxon>
        <taxon>Cytophagia</taxon>
        <taxon>Cytophagales</taxon>
        <taxon>Spirosomataceae</taxon>
        <taxon>Salmonirosea</taxon>
    </lineage>
</organism>
<dbReference type="Proteomes" id="UP000479293">
    <property type="component" value="Unassembled WGS sequence"/>
</dbReference>
<accession>A0A7C9FNR0</accession>
<dbReference type="EMBL" id="WHLY01000002">
    <property type="protein sequence ID" value="MPR32529.1"/>
    <property type="molecule type" value="Genomic_DNA"/>
</dbReference>
<evidence type="ECO:0000313" key="1">
    <source>
        <dbReference type="EMBL" id="MPR32529.1"/>
    </source>
</evidence>
<dbReference type="AlphaFoldDB" id="A0A7C9FNR0"/>
<protein>
    <recommendedName>
        <fullName evidence="3">Lipoprotein</fullName>
    </recommendedName>
</protein>
<sequence>MKRIVNLGTLLLILFTFSCKDGSKNKVTPNQFSQKVLNVASQKIIDDLKAQGMPVYGGTTEPLVQGIFQMQSLVFVKDWAASSISRVGAKADATKMQFVAVDFIDPSDHETVDIYFKLATSSNATFWKGTVSGNGNLFTAFTEVLAQYSDGTSLVLIIAISGEITPDGIKDYHFAQYVKEISNDPKKVFSVGSIVILKEEDSLAEKTSVF</sequence>
<comment type="caution">
    <text evidence="1">The sequence shown here is derived from an EMBL/GenBank/DDBJ whole genome shotgun (WGS) entry which is preliminary data.</text>
</comment>
<name>A0A7C9FNR0_9BACT</name>